<protein>
    <submittedName>
        <fullName evidence="3">DUF2807 domain-containing protein</fullName>
    </submittedName>
</protein>
<evidence type="ECO:0000313" key="4">
    <source>
        <dbReference type="Proteomes" id="UP000222163"/>
    </source>
</evidence>
<dbReference type="PANTHER" id="PTHR39200">
    <property type="entry name" value="HYPOTHETICAL EXPORTED PROTEIN"/>
    <property type="match status" value="1"/>
</dbReference>
<comment type="caution">
    <text evidence="3">The sequence shown here is derived from an EMBL/GenBank/DDBJ whole genome shotgun (WGS) entry which is preliminary data.</text>
</comment>
<gene>
    <name evidence="3" type="ORF">CSC81_15120</name>
</gene>
<feature type="chain" id="PRO_5013914742" evidence="1">
    <location>
        <begin position="31"/>
        <end position="253"/>
    </location>
</feature>
<accession>A0A2G1BRJ5</accession>
<proteinExistence type="predicted"/>
<evidence type="ECO:0000256" key="1">
    <source>
        <dbReference type="SAM" id="SignalP"/>
    </source>
</evidence>
<feature type="domain" description="Putative auto-transporter adhesin head GIN" evidence="2">
    <location>
        <begin position="55"/>
        <end position="236"/>
    </location>
</feature>
<organism evidence="3 4">
    <name type="scientific">Tenacibaculum discolor</name>
    <dbReference type="NCBI Taxonomy" id="361581"/>
    <lineage>
        <taxon>Bacteria</taxon>
        <taxon>Pseudomonadati</taxon>
        <taxon>Bacteroidota</taxon>
        <taxon>Flavobacteriia</taxon>
        <taxon>Flavobacteriales</taxon>
        <taxon>Flavobacteriaceae</taxon>
        <taxon>Tenacibaculum</taxon>
    </lineage>
</organism>
<dbReference type="Pfam" id="PF10988">
    <property type="entry name" value="DUF2807"/>
    <property type="match status" value="1"/>
</dbReference>
<dbReference type="InterPro" id="IPR021255">
    <property type="entry name" value="DUF2807"/>
</dbReference>
<dbReference type="EMBL" id="PDUU01000020">
    <property type="protein sequence ID" value="PHN96205.1"/>
    <property type="molecule type" value="Genomic_DNA"/>
</dbReference>
<dbReference type="Gene3D" id="2.160.20.120">
    <property type="match status" value="1"/>
</dbReference>
<dbReference type="AlphaFoldDB" id="A0A2G1BRJ5"/>
<feature type="signal peptide" evidence="1">
    <location>
        <begin position="1"/>
        <end position="30"/>
    </location>
</feature>
<dbReference type="Proteomes" id="UP000222163">
    <property type="component" value="Unassembled WGS sequence"/>
</dbReference>
<keyword evidence="1" id="KW-0732">Signal</keyword>
<sequence length="253" mass="26808">MINQQLTNYTTMKKLAILLLTLSFSFQTQAQSWWSSKKVKGNGKVITETRKISSFNKVNVGGSFDVYLIDGTEGKITLEGEENILKYIETEVKKGKLNINFKENTNIKTTKKLIVTVPFENIESVALGGSGNVIAKKRIKADEASFALGGSGNIVASVDANTVKASIGGSGNIRLKGKTDNLKCAIGGSGNVKGYDLKTNSLKASIAGSGDVLATVSNKIKATVVGSGSVYYKGNPSQIDSNSLGSGDVIDRN</sequence>
<name>A0A2G1BRJ5_9FLAO</name>
<dbReference type="PANTHER" id="PTHR39200:SF1">
    <property type="entry name" value="AUTO-TRANSPORTER ADHESIN HEAD GIN DOMAIN-CONTAINING PROTEIN-RELATED"/>
    <property type="match status" value="1"/>
</dbReference>
<dbReference type="RefSeq" id="WP_099216582.1">
    <property type="nucleotide sequence ID" value="NZ_PDUU01000020.1"/>
</dbReference>
<evidence type="ECO:0000313" key="3">
    <source>
        <dbReference type="EMBL" id="PHN96205.1"/>
    </source>
</evidence>
<reference evidence="3 4" key="1">
    <citation type="journal article" date="2016" name="Nat. Commun.">
        <title>Microbial interactions lead to rapid micro-scale successions on model marine particles.</title>
        <authorList>
            <person name="Datta M.S."/>
            <person name="Sliwerska E."/>
            <person name="Gore J."/>
            <person name="Polz M.F."/>
            <person name="Cordero O.X."/>
        </authorList>
    </citation>
    <scope>NUCLEOTIDE SEQUENCE [LARGE SCALE GENOMIC DNA]</scope>
    <source>
        <strain evidence="3 4">4G03</strain>
    </source>
</reference>
<evidence type="ECO:0000259" key="2">
    <source>
        <dbReference type="Pfam" id="PF10988"/>
    </source>
</evidence>